<protein>
    <submittedName>
        <fullName evidence="1">Uncharacterized protein</fullName>
    </submittedName>
</protein>
<dbReference type="Proteomes" id="UP000299102">
    <property type="component" value="Unassembled WGS sequence"/>
</dbReference>
<reference evidence="1 2" key="1">
    <citation type="journal article" date="2019" name="Commun. Biol.">
        <title>The bagworm genome reveals a unique fibroin gene that provides high tensile strength.</title>
        <authorList>
            <person name="Kono N."/>
            <person name="Nakamura H."/>
            <person name="Ohtoshi R."/>
            <person name="Tomita M."/>
            <person name="Numata K."/>
            <person name="Arakawa K."/>
        </authorList>
    </citation>
    <scope>NUCLEOTIDE SEQUENCE [LARGE SCALE GENOMIC DNA]</scope>
</reference>
<evidence type="ECO:0000313" key="2">
    <source>
        <dbReference type="Proteomes" id="UP000299102"/>
    </source>
</evidence>
<comment type="caution">
    <text evidence="1">The sequence shown here is derived from an EMBL/GenBank/DDBJ whole genome shotgun (WGS) entry which is preliminary data.</text>
</comment>
<dbReference type="AlphaFoldDB" id="A0A4C1YHT0"/>
<name>A0A4C1YHT0_EUMVA</name>
<gene>
    <name evidence="1" type="ORF">EVAR_54204_1</name>
</gene>
<accession>A0A4C1YHT0</accession>
<evidence type="ECO:0000313" key="1">
    <source>
        <dbReference type="EMBL" id="GBP73905.1"/>
    </source>
</evidence>
<keyword evidence="2" id="KW-1185">Reference proteome</keyword>
<organism evidence="1 2">
    <name type="scientific">Eumeta variegata</name>
    <name type="common">Bagworm moth</name>
    <name type="synonym">Eumeta japonica</name>
    <dbReference type="NCBI Taxonomy" id="151549"/>
    <lineage>
        <taxon>Eukaryota</taxon>
        <taxon>Metazoa</taxon>
        <taxon>Ecdysozoa</taxon>
        <taxon>Arthropoda</taxon>
        <taxon>Hexapoda</taxon>
        <taxon>Insecta</taxon>
        <taxon>Pterygota</taxon>
        <taxon>Neoptera</taxon>
        <taxon>Endopterygota</taxon>
        <taxon>Lepidoptera</taxon>
        <taxon>Glossata</taxon>
        <taxon>Ditrysia</taxon>
        <taxon>Tineoidea</taxon>
        <taxon>Psychidae</taxon>
        <taxon>Oiketicinae</taxon>
        <taxon>Eumeta</taxon>
    </lineage>
</organism>
<dbReference type="EMBL" id="BGZK01001191">
    <property type="protein sequence ID" value="GBP73905.1"/>
    <property type="molecule type" value="Genomic_DNA"/>
</dbReference>
<sequence>MNGGQKAVDYLCHLSDDRSEASTRTVPSEALDVNLVSFKTPSSTRNKKENQLVHKQKLQTITYALEQGRRYVRARDNAAHATPLRGLCNSLISANTQRDGQTKNMNDNTLLVERVPSRSVDGATSALRKWIRP</sequence>
<proteinExistence type="predicted"/>